<reference evidence="11 12" key="1">
    <citation type="journal article" date="2010" name="J. Bacteriol.">
        <title>Genome sequences of Oceanicola granulosus HTCC2516(T) and Oceanicola batsensis HTCC2597(TDelta).</title>
        <authorList>
            <person name="Thrash J.C."/>
            <person name="Cho J.C."/>
            <person name="Vergin K.L."/>
            <person name="Giovannoni S.J."/>
        </authorList>
    </citation>
    <scope>NUCLEOTIDE SEQUENCE [LARGE SCALE GENOMIC DNA]</scope>
    <source>
        <strain evidence="12">ATCC BAA-861 / DSM 15982 / KCTC 12143 / HTCC2516</strain>
    </source>
</reference>
<keyword evidence="5 11" id="KW-0418">Kinase</keyword>
<feature type="domain" description="Response regulatory" evidence="10">
    <location>
        <begin position="8"/>
        <end position="123"/>
    </location>
</feature>
<dbReference type="RefSeq" id="WP_007255093.1">
    <property type="nucleotide sequence ID" value="NZ_CH724107.1"/>
</dbReference>
<dbReference type="Proteomes" id="UP000003635">
    <property type="component" value="Unassembled WGS sequence"/>
</dbReference>
<dbReference type="Pfam" id="PF00072">
    <property type="entry name" value="Response_reg"/>
    <property type="match status" value="1"/>
</dbReference>
<dbReference type="AlphaFoldDB" id="Q2CI86"/>
<dbReference type="GO" id="GO:0000156">
    <property type="term" value="F:phosphorelay response regulator activity"/>
    <property type="evidence" value="ECO:0007669"/>
    <property type="project" value="TreeGrafter"/>
</dbReference>
<keyword evidence="4" id="KW-0547">Nucleotide-binding</keyword>
<dbReference type="EC" id="2.7.13.3" evidence="2"/>
<dbReference type="GO" id="GO:0007234">
    <property type="term" value="P:osmosensory signaling via phosphorelay pathway"/>
    <property type="evidence" value="ECO:0007669"/>
    <property type="project" value="TreeGrafter"/>
</dbReference>
<keyword evidence="7" id="KW-0902">Two-component regulatory system</keyword>
<dbReference type="PROSITE" id="PS50109">
    <property type="entry name" value="HIS_KIN"/>
    <property type="match status" value="1"/>
</dbReference>
<dbReference type="PANTHER" id="PTHR42878:SF7">
    <property type="entry name" value="SENSOR HISTIDINE KINASE GLRK"/>
    <property type="match status" value="1"/>
</dbReference>
<dbReference type="CDD" id="cd00156">
    <property type="entry name" value="REC"/>
    <property type="match status" value="1"/>
</dbReference>
<dbReference type="Gene3D" id="3.40.50.2300">
    <property type="match status" value="1"/>
</dbReference>
<dbReference type="CDD" id="cd00075">
    <property type="entry name" value="HATPase"/>
    <property type="match status" value="1"/>
</dbReference>
<dbReference type="STRING" id="314256.OG2516_07842"/>
<dbReference type="InterPro" id="IPR005467">
    <property type="entry name" value="His_kinase_dom"/>
</dbReference>
<evidence type="ECO:0000256" key="4">
    <source>
        <dbReference type="ARBA" id="ARBA00022741"/>
    </source>
</evidence>
<gene>
    <name evidence="11" type="ORF">OG2516_07842</name>
</gene>
<dbReference type="GO" id="GO:0005524">
    <property type="term" value="F:ATP binding"/>
    <property type="evidence" value="ECO:0007669"/>
    <property type="project" value="UniProtKB-KW"/>
</dbReference>
<evidence type="ECO:0000259" key="10">
    <source>
        <dbReference type="PROSITE" id="PS50110"/>
    </source>
</evidence>
<comment type="caution">
    <text evidence="11">The sequence shown here is derived from an EMBL/GenBank/DDBJ whole genome shotgun (WGS) entry which is preliminary data.</text>
</comment>
<protein>
    <recommendedName>
        <fullName evidence="2">histidine kinase</fullName>
        <ecNumber evidence="2">2.7.13.3</ecNumber>
    </recommendedName>
</protein>
<dbReference type="PANTHER" id="PTHR42878">
    <property type="entry name" value="TWO-COMPONENT HISTIDINE KINASE"/>
    <property type="match status" value="1"/>
</dbReference>
<dbReference type="Gene3D" id="3.30.565.10">
    <property type="entry name" value="Histidine kinase-like ATPase, C-terminal domain"/>
    <property type="match status" value="1"/>
</dbReference>
<evidence type="ECO:0000256" key="7">
    <source>
        <dbReference type="ARBA" id="ARBA00023012"/>
    </source>
</evidence>
<dbReference type="InterPro" id="IPR050351">
    <property type="entry name" value="BphY/WalK/GraS-like"/>
</dbReference>
<dbReference type="eggNOG" id="COG2197">
    <property type="taxonomic scope" value="Bacteria"/>
</dbReference>
<dbReference type="InterPro" id="IPR036890">
    <property type="entry name" value="HATPase_C_sf"/>
</dbReference>
<keyword evidence="3" id="KW-0808">Transferase</keyword>
<dbReference type="PROSITE" id="PS50110">
    <property type="entry name" value="RESPONSE_REGULATORY"/>
    <property type="match status" value="1"/>
</dbReference>
<dbReference type="GO" id="GO:0004673">
    <property type="term" value="F:protein histidine kinase activity"/>
    <property type="evidence" value="ECO:0007669"/>
    <property type="project" value="UniProtKB-EC"/>
</dbReference>
<dbReference type="HOGENOM" id="CLU_000445_114_72_5"/>
<comment type="catalytic activity">
    <reaction evidence="1">
        <text>ATP + protein L-histidine = ADP + protein N-phospho-L-histidine.</text>
        <dbReference type="EC" id="2.7.13.3"/>
    </reaction>
</comment>
<feature type="domain" description="Histidine kinase" evidence="9">
    <location>
        <begin position="146"/>
        <end position="356"/>
    </location>
</feature>
<organism evidence="11 12">
    <name type="scientific">Oceanicola granulosus (strain ATCC BAA-861 / DSM 15982 / KCTC 12143 / HTCC2516)</name>
    <dbReference type="NCBI Taxonomy" id="314256"/>
    <lineage>
        <taxon>Bacteria</taxon>
        <taxon>Pseudomonadati</taxon>
        <taxon>Pseudomonadota</taxon>
        <taxon>Alphaproteobacteria</taxon>
        <taxon>Rhodobacterales</taxon>
        <taxon>Roseobacteraceae</taxon>
        <taxon>Oceanicola</taxon>
    </lineage>
</organism>
<dbReference type="OrthoDB" id="9760752at2"/>
<dbReference type="SMART" id="SM00448">
    <property type="entry name" value="REC"/>
    <property type="match status" value="1"/>
</dbReference>
<keyword evidence="12" id="KW-1185">Reference proteome</keyword>
<name>Q2CI86_OCEGH</name>
<feature type="modified residue" description="4-aspartylphosphate" evidence="8">
    <location>
        <position position="58"/>
    </location>
</feature>
<dbReference type="EMBL" id="AAOT01000004">
    <property type="protein sequence ID" value="EAR52372.1"/>
    <property type="molecule type" value="Genomic_DNA"/>
</dbReference>
<evidence type="ECO:0000256" key="1">
    <source>
        <dbReference type="ARBA" id="ARBA00000085"/>
    </source>
</evidence>
<evidence type="ECO:0000313" key="11">
    <source>
        <dbReference type="EMBL" id="EAR52372.1"/>
    </source>
</evidence>
<dbReference type="Pfam" id="PF02518">
    <property type="entry name" value="HATPase_c"/>
    <property type="match status" value="1"/>
</dbReference>
<evidence type="ECO:0000256" key="3">
    <source>
        <dbReference type="ARBA" id="ARBA00022679"/>
    </source>
</evidence>
<sequence length="367" mass="39797">MSAIDPLEILVVDDDDGDRALVRRLLAKGRRPARVHEVRSADAAWAFDAVVPDVVLLDHLLPGDSGLSVLSDLKRRWPRAAFILMTGQGDEDIAKSAIQRGATEYVAKRALDLTALDRLLQNAMAMAELHWRLEEQRRELAIFCDVLVHDLKAPIRAVRTLAEQVAEDLTEGQTGEAMRGHALLGEAAGKLGALVDSLAEHIRFDGDQRWAEVDVADLLASVCWVLRPDIKESGAKVSVDVGVAQVHGSGPQLEQLLRNLVANALKHGGADVEVEVAVRESADGLEMTVSDNGVGVPAHLLERIFEPFSRVTSDVPGSGLGLATCRKIAERHGGRIWCESRPKEGATFRVILPRRSGTADATLREAS</sequence>
<accession>Q2CI86</accession>
<dbReference type="PRINTS" id="PR00344">
    <property type="entry name" value="BCTRLSENSOR"/>
</dbReference>
<dbReference type="GO" id="GO:0030295">
    <property type="term" value="F:protein kinase activator activity"/>
    <property type="evidence" value="ECO:0007669"/>
    <property type="project" value="TreeGrafter"/>
</dbReference>
<evidence type="ECO:0000256" key="5">
    <source>
        <dbReference type="ARBA" id="ARBA00022777"/>
    </source>
</evidence>
<dbReference type="SUPFAM" id="SSF52172">
    <property type="entry name" value="CheY-like"/>
    <property type="match status" value="1"/>
</dbReference>
<dbReference type="InterPro" id="IPR004358">
    <property type="entry name" value="Sig_transdc_His_kin-like_C"/>
</dbReference>
<proteinExistence type="predicted"/>
<keyword evidence="6" id="KW-0067">ATP-binding</keyword>
<dbReference type="SMART" id="SM00387">
    <property type="entry name" value="HATPase_c"/>
    <property type="match status" value="1"/>
</dbReference>
<evidence type="ECO:0000313" key="12">
    <source>
        <dbReference type="Proteomes" id="UP000003635"/>
    </source>
</evidence>
<evidence type="ECO:0000256" key="2">
    <source>
        <dbReference type="ARBA" id="ARBA00012438"/>
    </source>
</evidence>
<dbReference type="InterPro" id="IPR003594">
    <property type="entry name" value="HATPase_dom"/>
</dbReference>
<evidence type="ECO:0000259" key="9">
    <source>
        <dbReference type="PROSITE" id="PS50109"/>
    </source>
</evidence>
<evidence type="ECO:0000256" key="6">
    <source>
        <dbReference type="ARBA" id="ARBA00022840"/>
    </source>
</evidence>
<dbReference type="SUPFAM" id="SSF55874">
    <property type="entry name" value="ATPase domain of HSP90 chaperone/DNA topoisomerase II/histidine kinase"/>
    <property type="match status" value="1"/>
</dbReference>
<dbReference type="eggNOG" id="COG4251">
    <property type="taxonomic scope" value="Bacteria"/>
</dbReference>
<dbReference type="InterPro" id="IPR001789">
    <property type="entry name" value="Sig_transdc_resp-reg_receiver"/>
</dbReference>
<keyword evidence="8" id="KW-0597">Phosphoprotein</keyword>
<evidence type="ECO:0000256" key="8">
    <source>
        <dbReference type="PROSITE-ProRule" id="PRU00169"/>
    </source>
</evidence>
<dbReference type="InterPro" id="IPR011006">
    <property type="entry name" value="CheY-like_superfamily"/>
</dbReference>